<evidence type="ECO:0000256" key="2">
    <source>
        <dbReference type="ARBA" id="ARBA00009399"/>
    </source>
</evidence>
<dbReference type="AlphaFoldDB" id="A0A2G9ZKY0"/>
<feature type="domain" description="GtrA/DPMS transmembrane" evidence="7">
    <location>
        <begin position="29"/>
        <end position="145"/>
    </location>
</feature>
<dbReference type="PANTHER" id="PTHR38459">
    <property type="entry name" value="PROPHAGE BACTOPRENOL-LINKED GLUCOSE TRANSLOCASE HOMOLOG"/>
    <property type="match status" value="1"/>
</dbReference>
<comment type="subcellular location">
    <subcellularLocation>
        <location evidence="1">Membrane</location>
        <topology evidence="1">Multi-pass membrane protein</topology>
    </subcellularLocation>
</comment>
<evidence type="ECO:0000256" key="5">
    <source>
        <dbReference type="ARBA" id="ARBA00023136"/>
    </source>
</evidence>
<evidence type="ECO:0000256" key="1">
    <source>
        <dbReference type="ARBA" id="ARBA00004141"/>
    </source>
</evidence>
<keyword evidence="4 6" id="KW-1133">Transmembrane helix</keyword>
<reference evidence="8 9" key="1">
    <citation type="submission" date="2017-09" db="EMBL/GenBank/DDBJ databases">
        <title>Depth-based differentiation of microbial function through sediment-hosted aquifers and enrichment of novel symbionts in the deep terrestrial subsurface.</title>
        <authorList>
            <person name="Probst A.J."/>
            <person name="Ladd B."/>
            <person name="Jarett J.K."/>
            <person name="Geller-Mcgrath D.E."/>
            <person name="Sieber C.M."/>
            <person name="Emerson J.B."/>
            <person name="Anantharaman K."/>
            <person name="Thomas B.C."/>
            <person name="Malmstrom R."/>
            <person name="Stieglmeier M."/>
            <person name="Klingl A."/>
            <person name="Woyke T."/>
            <person name="Ryan C.M."/>
            <person name="Banfield J.F."/>
        </authorList>
    </citation>
    <scope>NUCLEOTIDE SEQUENCE [LARGE SCALE GENOMIC DNA]</scope>
    <source>
        <strain evidence="8">CG23_combo_of_CG06-09_8_20_14_all_49_15</strain>
    </source>
</reference>
<proteinExistence type="inferred from homology"/>
<comment type="similarity">
    <text evidence="2">Belongs to the GtrA family.</text>
</comment>
<evidence type="ECO:0000313" key="9">
    <source>
        <dbReference type="Proteomes" id="UP000230729"/>
    </source>
</evidence>
<dbReference type="InterPro" id="IPR051401">
    <property type="entry name" value="GtrA_CellWall_Glycosyl"/>
</dbReference>
<sequence length="150" mass="17437">MAYQKIKKSLSVEFSFLYSVFDRYKIYIKYVLSGGFATSVHFILVFCLTSGLQVHYLISTSSAFVAAYFISFFSHKIWTFRDAGHSRLYWQMPVYFLVGLMNLFINGAAMYVLVDHYGLYYLLAQALASASVAIFSFFAYRYVIFRQIQK</sequence>
<name>A0A2G9ZKY0_9BACT</name>
<dbReference type="Pfam" id="PF04138">
    <property type="entry name" value="GtrA_DPMS_TM"/>
    <property type="match status" value="1"/>
</dbReference>
<dbReference type="EMBL" id="PCSD01000047">
    <property type="protein sequence ID" value="PIP33835.1"/>
    <property type="molecule type" value="Genomic_DNA"/>
</dbReference>
<dbReference type="GO" id="GO:0005886">
    <property type="term" value="C:plasma membrane"/>
    <property type="evidence" value="ECO:0007669"/>
    <property type="project" value="TreeGrafter"/>
</dbReference>
<dbReference type="Proteomes" id="UP000230729">
    <property type="component" value="Unassembled WGS sequence"/>
</dbReference>
<dbReference type="GO" id="GO:0000271">
    <property type="term" value="P:polysaccharide biosynthetic process"/>
    <property type="evidence" value="ECO:0007669"/>
    <property type="project" value="InterPro"/>
</dbReference>
<organism evidence="8 9">
    <name type="scientific">Candidatus Falkowbacteria bacterium CG23_combo_of_CG06-09_8_20_14_all_49_15</name>
    <dbReference type="NCBI Taxonomy" id="1974572"/>
    <lineage>
        <taxon>Bacteria</taxon>
        <taxon>Candidatus Falkowiibacteriota</taxon>
    </lineage>
</organism>
<evidence type="ECO:0000256" key="6">
    <source>
        <dbReference type="SAM" id="Phobius"/>
    </source>
</evidence>
<evidence type="ECO:0000313" key="8">
    <source>
        <dbReference type="EMBL" id="PIP33835.1"/>
    </source>
</evidence>
<gene>
    <name evidence="8" type="ORF">COX22_02340</name>
</gene>
<feature type="transmembrane region" description="Helical" evidence="6">
    <location>
        <begin position="94"/>
        <end position="113"/>
    </location>
</feature>
<dbReference type="InterPro" id="IPR007267">
    <property type="entry name" value="GtrA_DPMS_TM"/>
</dbReference>
<keyword evidence="3 6" id="KW-0812">Transmembrane</keyword>
<feature type="transmembrane region" description="Helical" evidence="6">
    <location>
        <begin position="27"/>
        <end position="48"/>
    </location>
</feature>
<evidence type="ECO:0000259" key="7">
    <source>
        <dbReference type="Pfam" id="PF04138"/>
    </source>
</evidence>
<keyword evidence="5 6" id="KW-0472">Membrane</keyword>
<accession>A0A2G9ZKY0</accession>
<comment type="caution">
    <text evidence="8">The sequence shown here is derived from an EMBL/GenBank/DDBJ whole genome shotgun (WGS) entry which is preliminary data.</text>
</comment>
<protein>
    <recommendedName>
        <fullName evidence="7">GtrA/DPMS transmembrane domain-containing protein</fullName>
    </recommendedName>
</protein>
<evidence type="ECO:0000256" key="3">
    <source>
        <dbReference type="ARBA" id="ARBA00022692"/>
    </source>
</evidence>
<evidence type="ECO:0000256" key="4">
    <source>
        <dbReference type="ARBA" id="ARBA00022989"/>
    </source>
</evidence>
<feature type="transmembrane region" description="Helical" evidence="6">
    <location>
        <begin position="119"/>
        <end position="140"/>
    </location>
</feature>
<feature type="transmembrane region" description="Helical" evidence="6">
    <location>
        <begin position="54"/>
        <end position="73"/>
    </location>
</feature>
<dbReference type="PANTHER" id="PTHR38459:SF1">
    <property type="entry name" value="PROPHAGE BACTOPRENOL-LINKED GLUCOSE TRANSLOCASE HOMOLOG"/>
    <property type="match status" value="1"/>
</dbReference>